<name>A0AAD4JZD3_9MUSC</name>
<feature type="region of interest" description="Disordered" evidence="1">
    <location>
        <begin position="1"/>
        <end position="62"/>
    </location>
</feature>
<dbReference type="EMBL" id="JAJJHW010002585">
    <property type="protein sequence ID" value="KAH8369644.1"/>
    <property type="molecule type" value="Genomic_DNA"/>
</dbReference>
<dbReference type="Proteomes" id="UP001200034">
    <property type="component" value="Unassembled WGS sequence"/>
</dbReference>
<accession>A0AAD4JZD3</accession>
<feature type="non-terminal residue" evidence="2">
    <location>
        <position position="154"/>
    </location>
</feature>
<comment type="caution">
    <text evidence="2">The sequence shown here is derived from an EMBL/GenBank/DDBJ whole genome shotgun (WGS) entry which is preliminary data.</text>
</comment>
<organism evidence="2 3">
    <name type="scientific">Drosophila rubida</name>
    <dbReference type="NCBI Taxonomy" id="30044"/>
    <lineage>
        <taxon>Eukaryota</taxon>
        <taxon>Metazoa</taxon>
        <taxon>Ecdysozoa</taxon>
        <taxon>Arthropoda</taxon>
        <taxon>Hexapoda</taxon>
        <taxon>Insecta</taxon>
        <taxon>Pterygota</taxon>
        <taxon>Neoptera</taxon>
        <taxon>Endopterygota</taxon>
        <taxon>Diptera</taxon>
        <taxon>Brachycera</taxon>
        <taxon>Muscomorpha</taxon>
        <taxon>Ephydroidea</taxon>
        <taxon>Drosophilidae</taxon>
        <taxon>Drosophila</taxon>
    </lineage>
</organism>
<evidence type="ECO:0000256" key="1">
    <source>
        <dbReference type="SAM" id="MobiDB-lite"/>
    </source>
</evidence>
<feature type="compositionally biased region" description="Acidic residues" evidence="1">
    <location>
        <begin position="1"/>
        <end position="44"/>
    </location>
</feature>
<keyword evidence="3" id="KW-1185">Reference proteome</keyword>
<reference evidence="2" key="1">
    <citation type="journal article" date="2021" name="Mol. Ecol. Resour.">
        <title>Phylogenomic analyses of the genus Drosophila reveals genomic signals of climate adaptation.</title>
        <authorList>
            <person name="Li F."/>
            <person name="Rane R.V."/>
            <person name="Luria V."/>
            <person name="Xiong Z."/>
            <person name="Chen J."/>
            <person name="Li Z."/>
            <person name="Catullo R.A."/>
            <person name="Griffin P.C."/>
            <person name="Schiffer M."/>
            <person name="Pearce S."/>
            <person name="Lee S.F."/>
            <person name="McElroy K."/>
            <person name="Stocker A."/>
            <person name="Shirriffs J."/>
            <person name="Cockerell F."/>
            <person name="Coppin C."/>
            <person name="Sgro C.M."/>
            <person name="Karger A."/>
            <person name="Cain J.W."/>
            <person name="Weber J.A."/>
            <person name="Santpere G."/>
            <person name="Kirschner M.W."/>
            <person name="Hoffmann A.A."/>
            <person name="Oakeshott J.G."/>
            <person name="Zhang G."/>
        </authorList>
    </citation>
    <scope>NUCLEOTIDE SEQUENCE</scope>
    <source>
        <strain evidence="2">BGI-SZ-2011g</strain>
    </source>
</reference>
<dbReference type="AlphaFoldDB" id="A0AAD4JZD3"/>
<evidence type="ECO:0000313" key="2">
    <source>
        <dbReference type="EMBL" id="KAH8369644.1"/>
    </source>
</evidence>
<gene>
    <name evidence="2" type="ORF">KR093_000409</name>
</gene>
<proteinExistence type="predicted"/>
<protein>
    <submittedName>
        <fullName evidence="2">Uncharacterized protein</fullName>
    </submittedName>
</protein>
<evidence type="ECO:0000313" key="3">
    <source>
        <dbReference type="Proteomes" id="UP001200034"/>
    </source>
</evidence>
<sequence length="154" mass="18207">MADVEEEAAPAEGGEENEEVEEAKPEEEEEGPEEIEEEAFEEAQADPFERLDEESEDNEEQNRMYREYLDLTKQIDCQKRVIENLKERKNELMERQCQTRRDKAEIKKLRTCLDQENIKLHTMTNRAVQLQNFGSGRLYGDIELPMDEQEQSMF</sequence>